<protein>
    <recommendedName>
        <fullName evidence="2">BON domain-containing protein</fullName>
    </recommendedName>
</protein>
<dbReference type="EMBL" id="CP108195">
    <property type="protein sequence ID" value="WTS17442.1"/>
    <property type="molecule type" value="Genomic_DNA"/>
</dbReference>
<accession>A0AAU1UIN3</accession>
<proteinExistence type="predicted"/>
<organism evidence="1">
    <name type="scientific">Streptomyces sp. NBC_00119</name>
    <dbReference type="NCBI Taxonomy" id="2975659"/>
    <lineage>
        <taxon>Bacteria</taxon>
        <taxon>Bacillati</taxon>
        <taxon>Actinomycetota</taxon>
        <taxon>Actinomycetes</taxon>
        <taxon>Kitasatosporales</taxon>
        <taxon>Streptomycetaceae</taxon>
        <taxon>Streptomyces</taxon>
    </lineage>
</organism>
<name>A0AAU1UIN3_9ACTN</name>
<gene>
    <name evidence="1" type="ORF">OHU69_44290</name>
</gene>
<reference evidence="1" key="1">
    <citation type="submission" date="2022-10" db="EMBL/GenBank/DDBJ databases">
        <title>The complete genomes of actinobacterial strains from the NBC collection.</title>
        <authorList>
            <person name="Joergensen T.S."/>
            <person name="Alvarez Arevalo M."/>
            <person name="Sterndorff E.B."/>
            <person name="Faurdal D."/>
            <person name="Vuksanovic O."/>
            <person name="Mourched A.-S."/>
            <person name="Charusanti P."/>
            <person name="Shaw S."/>
            <person name="Blin K."/>
            <person name="Weber T."/>
        </authorList>
    </citation>
    <scope>NUCLEOTIDE SEQUENCE</scope>
    <source>
        <strain evidence="1">NBC_00119</strain>
    </source>
</reference>
<evidence type="ECO:0000313" key="1">
    <source>
        <dbReference type="EMBL" id="WTS17442.1"/>
    </source>
</evidence>
<dbReference type="AlphaFoldDB" id="A0AAU1UIN3"/>
<evidence type="ECO:0008006" key="2">
    <source>
        <dbReference type="Google" id="ProtNLM"/>
    </source>
</evidence>
<sequence>MQDMTDLDLYRVTLTTGGAVVMQGAWSNRETGQRKFRSWIGSYGGISEARVVLTERAVDGVEKVLMEWPEA</sequence>